<keyword evidence="2" id="KW-1185">Reference proteome</keyword>
<gene>
    <name evidence="1" type="ORF">BBF96_03800</name>
</gene>
<name>A0A3S9SW95_9FIRM</name>
<dbReference type="EMBL" id="CP016379">
    <property type="protein sequence ID" value="AZR72586.1"/>
    <property type="molecule type" value="Genomic_DNA"/>
</dbReference>
<proteinExistence type="predicted"/>
<dbReference type="Proteomes" id="UP000267250">
    <property type="component" value="Chromosome"/>
</dbReference>
<dbReference type="AlphaFoldDB" id="A0A3S9SW95"/>
<evidence type="ECO:0000313" key="1">
    <source>
        <dbReference type="EMBL" id="AZR72586.1"/>
    </source>
</evidence>
<protein>
    <submittedName>
        <fullName evidence="1">Uncharacterized protein</fullName>
    </submittedName>
</protein>
<organism evidence="1 2">
    <name type="scientific">Anoxybacter fermentans</name>
    <dbReference type="NCBI Taxonomy" id="1323375"/>
    <lineage>
        <taxon>Bacteria</taxon>
        <taxon>Bacillati</taxon>
        <taxon>Bacillota</taxon>
        <taxon>Clostridia</taxon>
        <taxon>Halanaerobiales</taxon>
        <taxon>Anoxybacter</taxon>
    </lineage>
</organism>
<sequence length="61" mass="7121">MAERLVVEEIIFSFLFLCGSKLCVPPLFQQPEIAWFIKDHAVFFWIISGFYDKIKSKSGYS</sequence>
<dbReference type="KEGG" id="aft:BBF96_03800"/>
<evidence type="ECO:0000313" key="2">
    <source>
        <dbReference type="Proteomes" id="UP000267250"/>
    </source>
</evidence>
<accession>A0A3S9SW95</accession>
<reference evidence="1 2" key="1">
    <citation type="submission" date="2016-07" db="EMBL/GenBank/DDBJ databases">
        <title>Genome and transcriptome analysis of iron-reducing fermentative bacteria Anoxybacter fermentans.</title>
        <authorList>
            <person name="Zeng X."/>
            <person name="Shao Z."/>
        </authorList>
    </citation>
    <scope>NUCLEOTIDE SEQUENCE [LARGE SCALE GENOMIC DNA]</scope>
    <source>
        <strain evidence="1 2">DY22613</strain>
    </source>
</reference>